<feature type="coiled-coil region" evidence="1">
    <location>
        <begin position="332"/>
        <end position="390"/>
    </location>
</feature>
<reference evidence="3" key="2">
    <citation type="submission" date="2010-07" db="EMBL/GenBank/DDBJ databases">
        <authorList>
            <consortium name="The Broad Institute Genome Sequencing Platform"/>
            <consortium name="Broad Institute Genome Sequencing Center for Infectious Disease"/>
            <person name="Ma L.-J."/>
            <person name="Dead R."/>
            <person name="Young S."/>
            <person name="Zeng Q."/>
            <person name="Koehrsen M."/>
            <person name="Alvarado L."/>
            <person name="Berlin A."/>
            <person name="Chapman S.B."/>
            <person name="Chen Z."/>
            <person name="Freedman E."/>
            <person name="Gellesch M."/>
            <person name="Goldberg J."/>
            <person name="Griggs A."/>
            <person name="Gujja S."/>
            <person name="Heilman E.R."/>
            <person name="Heiman D."/>
            <person name="Hepburn T."/>
            <person name="Howarth C."/>
            <person name="Jen D."/>
            <person name="Larson L."/>
            <person name="Mehta T."/>
            <person name="Neiman D."/>
            <person name="Pearson M."/>
            <person name="Roberts A."/>
            <person name="Saif S."/>
            <person name="Shea T."/>
            <person name="Shenoy N."/>
            <person name="Sisk P."/>
            <person name="Stolte C."/>
            <person name="Sykes S."/>
            <person name="Walk T."/>
            <person name="White J."/>
            <person name="Yandava C."/>
            <person name="Haas B."/>
            <person name="Nusbaum C."/>
            <person name="Birren B."/>
        </authorList>
    </citation>
    <scope>NUCLEOTIDE SEQUENCE</scope>
    <source>
        <strain evidence="3">R3-111a-1</strain>
    </source>
</reference>
<evidence type="ECO:0000313" key="3">
    <source>
        <dbReference type="EMBL" id="EJT81960.1"/>
    </source>
</evidence>
<name>J3NKZ3_GAET3</name>
<feature type="region of interest" description="Disordered" evidence="2">
    <location>
        <begin position="213"/>
        <end position="249"/>
    </location>
</feature>
<feature type="compositionally biased region" description="Low complexity" evidence="2">
    <location>
        <begin position="13"/>
        <end position="34"/>
    </location>
</feature>
<feature type="region of interest" description="Disordered" evidence="2">
    <location>
        <begin position="403"/>
        <end position="529"/>
    </location>
</feature>
<dbReference type="STRING" id="644352.J3NKZ3"/>
<feature type="compositionally biased region" description="Pro residues" evidence="2">
    <location>
        <begin position="515"/>
        <end position="527"/>
    </location>
</feature>
<dbReference type="Proteomes" id="UP000006039">
    <property type="component" value="Unassembled WGS sequence"/>
</dbReference>
<feature type="region of interest" description="Disordered" evidence="2">
    <location>
        <begin position="1"/>
        <end position="147"/>
    </location>
</feature>
<dbReference type="AlphaFoldDB" id="J3NKZ3"/>
<dbReference type="HOGENOM" id="CLU_030582_0_1_1"/>
<evidence type="ECO:0000256" key="1">
    <source>
        <dbReference type="SAM" id="Coils"/>
    </source>
</evidence>
<proteinExistence type="predicted"/>
<dbReference type="RefSeq" id="XP_009217969.1">
    <property type="nucleotide sequence ID" value="XM_009219705.1"/>
</dbReference>
<evidence type="ECO:0000313" key="5">
    <source>
        <dbReference type="Proteomes" id="UP000006039"/>
    </source>
</evidence>
<dbReference type="EMBL" id="GL385395">
    <property type="protein sequence ID" value="EJT81960.1"/>
    <property type="molecule type" value="Genomic_DNA"/>
</dbReference>
<accession>J3NKZ3</accession>
<gene>
    <name evidence="4" type="primary">20342392</name>
    <name evidence="3" type="ORF">GGTG_01934</name>
</gene>
<reference evidence="3" key="3">
    <citation type="submission" date="2010-09" db="EMBL/GenBank/DDBJ databases">
        <title>Annotation of Gaeumannomyces graminis var. tritici R3-111a-1.</title>
        <authorList>
            <consortium name="The Broad Institute Genome Sequencing Platform"/>
            <person name="Ma L.-J."/>
            <person name="Dead R."/>
            <person name="Young S.K."/>
            <person name="Zeng Q."/>
            <person name="Gargeya S."/>
            <person name="Fitzgerald M."/>
            <person name="Haas B."/>
            <person name="Abouelleil A."/>
            <person name="Alvarado L."/>
            <person name="Arachchi H.M."/>
            <person name="Berlin A."/>
            <person name="Brown A."/>
            <person name="Chapman S.B."/>
            <person name="Chen Z."/>
            <person name="Dunbar C."/>
            <person name="Freedman E."/>
            <person name="Gearin G."/>
            <person name="Gellesch M."/>
            <person name="Goldberg J."/>
            <person name="Griggs A."/>
            <person name="Gujja S."/>
            <person name="Heiman D."/>
            <person name="Howarth C."/>
            <person name="Larson L."/>
            <person name="Lui A."/>
            <person name="MacDonald P.J.P."/>
            <person name="Mehta T."/>
            <person name="Montmayeur A."/>
            <person name="Murphy C."/>
            <person name="Neiman D."/>
            <person name="Pearson M."/>
            <person name="Priest M."/>
            <person name="Roberts A."/>
            <person name="Saif S."/>
            <person name="Shea T."/>
            <person name="Shenoy N."/>
            <person name="Sisk P."/>
            <person name="Stolte C."/>
            <person name="Sykes S."/>
            <person name="Yandava C."/>
            <person name="Wortman J."/>
            <person name="Nusbaum C."/>
            <person name="Birren B."/>
        </authorList>
    </citation>
    <scope>NUCLEOTIDE SEQUENCE</scope>
    <source>
        <strain evidence="3">R3-111a-1</strain>
    </source>
</reference>
<dbReference type="eggNOG" id="ENOG502SCZX">
    <property type="taxonomic scope" value="Eukaryota"/>
</dbReference>
<feature type="coiled-coil region" evidence="1">
    <location>
        <begin position="572"/>
        <end position="599"/>
    </location>
</feature>
<evidence type="ECO:0000313" key="4">
    <source>
        <dbReference type="EnsemblFungi" id="EJT81960"/>
    </source>
</evidence>
<dbReference type="GeneID" id="20342392"/>
<feature type="compositionally biased region" description="Polar residues" evidence="2">
    <location>
        <begin position="89"/>
        <end position="99"/>
    </location>
</feature>
<feature type="compositionally biased region" description="Low complexity" evidence="2">
    <location>
        <begin position="231"/>
        <end position="249"/>
    </location>
</feature>
<reference evidence="4" key="5">
    <citation type="submission" date="2018-04" db="UniProtKB">
        <authorList>
            <consortium name="EnsemblFungi"/>
        </authorList>
    </citation>
    <scope>IDENTIFICATION</scope>
    <source>
        <strain evidence="4">R3-111a-1</strain>
    </source>
</reference>
<sequence length="605" mass="63942">MLSQMPRGVAQGSPCTTTPQPPATAQTPSTSPAAGLHASPRRQVSHFSRPDPRCYQTFAANGSPAPRESKTTPDPVGDAAAIAFGHTTPLATAATTNEPYQPYRRYPSHHHQPVHEHSSGAWSSSNSVDPPADGLPLAAPAFPSRGRHQSISSLLPLAIANRANSPGRRHRSALSEAAMPLTGDGRLRNGGKGALVGWFSSAASDANVASGIPTIATPNDEMATPLRRTRSSISTESQQASSSSSPAPSRFGFLSAISSALSTQTLTPTGSPNRNATGDKDDEILAMDVEAALFPGGLPVAGEAFSPSAFKNLQMNATAAARRLQGAYRQRTVEARDMAAEMEAQREELEEATTRSAHFKMQLEDMAAKADEHEQAMRSLLDELAAERRKTAKLLQGQRSDGLLQVPATSEGSISEDLGVDAAEEDQNRRRRIQRQWRGSGGTVNSFDTDDDESVAESESVFSSRCRSPTSAATTDGSDPSSILSPASFTQSPTTVLSPPPPHHSRRAPLGSRPPLSPLPQQQPPQPQMTTFQRLVKGVTSGPAPGQAADGAIVSSCSNCQGLDASVAWDTVNLLKDENHALKERMNELEDAVEGALDLVNGIGL</sequence>
<keyword evidence="5" id="KW-1185">Reference proteome</keyword>
<feature type="compositionally biased region" description="Polar residues" evidence="2">
    <location>
        <begin position="465"/>
        <end position="496"/>
    </location>
</feature>
<reference evidence="4" key="4">
    <citation type="journal article" date="2015" name="G3 (Bethesda)">
        <title>Genome sequences of three phytopathogenic species of the Magnaporthaceae family of fungi.</title>
        <authorList>
            <person name="Okagaki L.H."/>
            <person name="Nunes C.C."/>
            <person name="Sailsbery J."/>
            <person name="Clay B."/>
            <person name="Brown D."/>
            <person name="John T."/>
            <person name="Oh Y."/>
            <person name="Young N."/>
            <person name="Fitzgerald M."/>
            <person name="Haas B.J."/>
            <person name="Zeng Q."/>
            <person name="Young S."/>
            <person name="Adiconis X."/>
            <person name="Fan L."/>
            <person name="Levin J.Z."/>
            <person name="Mitchell T.K."/>
            <person name="Okubara P.A."/>
            <person name="Farman M.L."/>
            <person name="Kohn L.M."/>
            <person name="Birren B."/>
            <person name="Ma L.-J."/>
            <person name="Dean R.A."/>
        </authorList>
    </citation>
    <scope>NUCLEOTIDE SEQUENCE</scope>
    <source>
        <strain evidence="4">R3-111a-1</strain>
    </source>
</reference>
<organism evidence="3">
    <name type="scientific">Gaeumannomyces tritici (strain R3-111a-1)</name>
    <name type="common">Wheat and barley take-all root rot fungus</name>
    <name type="synonym">Gaeumannomyces graminis var. tritici</name>
    <dbReference type="NCBI Taxonomy" id="644352"/>
    <lineage>
        <taxon>Eukaryota</taxon>
        <taxon>Fungi</taxon>
        <taxon>Dikarya</taxon>
        <taxon>Ascomycota</taxon>
        <taxon>Pezizomycotina</taxon>
        <taxon>Sordariomycetes</taxon>
        <taxon>Sordariomycetidae</taxon>
        <taxon>Magnaporthales</taxon>
        <taxon>Magnaporthaceae</taxon>
        <taxon>Gaeumannomyces</taxon>
    </lineage>
</organism>
<feature type="compositionally biased region" description="Low complexity" evidence="2">
    <location>
        <begin position="129"/>
        <end position="141"/>
    </location>
</feature>
<evidence type="ECO:0000256" key="2">
    <source>
        <dbReference type="SAM" id="MobiDB-lite"/>
    </source>
</evidence>
<dbReference type="EnsemblFungi" id="EJT81960">
    <property type="protein sequence ID" value="EJT81960"/>
    <property type="gene ID" value="GGTG_01934"/>
</dbReference>
<reference evidence="5" key="1">
    <citation type="submission" date="2010-07" db="EMBL/GenBank/DDBJ databases">
        <title>The genome sequence of Gaeumannomyces graminis var. tritici strain R3-111a-1.</title>
        <authorList>
            <consortium name="The Broad Institute Genome Sequencing Platform"/>
            <person name="Ma L.-J."/>
            <person name="Dead R."/>
            <person name="Young S."/>
            <person name="Zeng Q."/>
            <person name="Koehrsen M."/>
            <person name="Alvarado L."/>
            <person name="Berlin A."/>
            <person name="Chapman S.B."/>
            <person name="Chen Z."/>
            <person name="Freedman E."/>
            <person name="Gellesch M."/>
            <person name="Goldberg J."/>
            <person name="Griggs A."/>
            <person name="Gujja S."/>
            <person name="Heilman E.R."/>
            <person name="Heiman D."/>
            <person name="Hepburn T."/>
            <person name="Howarth C."/>
            <person name="Jen D."/>
            <person name="Larson L."/>
            <person name="Mehta T."/>
            <person name="Neiman D."/>
            <person name="Pearson M."/>
            <person name="Roberts A."/>
            <person name="Saif S."/>
            <person name="Shea T."/>
            <person name="Shenoy N."/>
            <person name="Sisk P."/>
            <person name="Stolte C."/>
            <person name="Sykes S."/>
            <person name="Walk T."/>
            <person name="White J."/>
            <person name="Yandava C."/>
            <person name="Haas B."/>
            <person name="Nusbaum C."/>
            <person name="Birren B."/>
        </authorList>
    </citation>
    <scope>NUCLEOTIDE SEQUENCE [LARGE SCALE GENOMIC DNA]</scope>
    <source>
        <strain evidence="5">R3-111a-1</strain>
    </source>
</reference>
<dbReference type="OrthoDB" id="5377009at2759"/>
<dbReference type="VEuPathDB" id="FungiDB:GGTG_01934"/>
<protein>
    <submittedName>
        <fullName evidence="3 4">Uncharacterized protein</fullName>
    </submittedName>
</protein>
<keyword evidence="1" id="KW-0175">Coiled coil</keyword>